<keyword evidence="7" id="KW-1185">Reference proteome</keyword>
<dbReference type="EMBL" id="BAABRV010000005">
    <property type="protein sequence ID" value="GAA5533938.1"/>
    <property type="molecule type" value="Genomic_DNA"/>
</dbReference>
<keyword evidence="4" id="KW-0998">Cell outer membrane</keyword>
<comment type="caution">
    <text evidence="6">The sequence shown here is derived from an EMBL/GenBank/DDBJ whole genome shotgun (WGS) entry which is preliminary data.</text>
</comment>
<evidence type="ECO:0000256" key="4">
    <source>
        <dbReference type="ARBA" id="ARBA00023237"/>
    </source>
</evidence>
<proteinExistence type="predicted"/>
<reference evidence="6 7" key="1">
    <citation type="submission" date="2024-02" db="EMBL/GenBank/DDBJ databases">
        <title>Deinococcus aluminii NBRC 112889.</title>
        <authorList>
            <person name="Ichikawa N."/>
            <person name="Katano-Makiyama Y."/>
            <person name="Hidaka K."/>
        </authorList>
    </citation>
    <scope>NUCLEOTIDE SEQUENCE [LARGE SCALE GENOMIC DNA]</scope>
    <source>
        <strain evidence="6 7">NBRC 112889</strain>
    </source>
</reference>
<evidence type="ECO:0000313" key="6">
    <source>
        <dbReference type="EMBL" id="GAA5533938.1"/>
    </source>
</evidence>
<evidence type="ECO:0000256" key="2">
    <source>
        <dbReference type="ARBA" id="ARBA00004418"/>
    </source>
</evidence>
<keyword evidence="5" id="KW-1133">Transmembrane helix</keyword>
<dbReference type="InterPro" id="IPR045584">
    <property type="entry name" value="Pilin-like"/>
</dbReference>
<feature type="transmembrane region" description="Helical" evidence="5">
    <location>
        <begin position="6"/>
        <end position="26"/>
    </location>
</feature>
<keyword evidence="3" id="KW-0574">Periplasm</keyword>
<gene>
    <name evidence="6" type="ORF">Dalu01_02346</name>
</gene>
<evidence type="ECO:0000256" key="3">
    <source>
        <dbReference type="ARBA" id="ARBA00022764"/>
    </source>
</evidence>
<keyword evidence="5" id="KW-0472">Membrane</keyword>
<organism evidence="6 7">
    <name type="scientific">Deinococcus aluminii</name>
    <dbReference type="NCBI Taxonomy" id="1656885"/>
    <lineage>
        <taxon>Bacteria</taxon>
        <taxon>Thermotogati</taxon>
        <taxon>Deinococcota</taxon>
        <taxon>Deinococci</taxon>
        <taxon>Deinococcales</taxon>
        <taxon>Deinococcaceae</taxon>
        <taxon>Deinococcus</taxon>
    </lineage>
</organism>
<name>A0ABP9XGD0_9DEIO</name>
<accession>A0ABP9XGD0</accession>
<dbReference type="RefSeq" id="WP_345454810.1">
    <property type="nucleotide sequence ID" value="NZ_BAABRV010000005.1"/>
</dbReference>
<dbReference type="Proteomes" id="UP001404956">
    <property type="component" value="Unassembled WGS sequence"/>
</dbReference>
<evidence type="ECO:0000313" key="7">
    <source>
        <dbReference type="Proteomes" id="UP001404956"/>
    </source>
</evidence>
<evidence type="ECO:0000256" key="1">
    <source>
        <dbReference type="ARBA" id="ARBA00004203"/>
    </source>
</evidence>
<dbReference type="NCBIfam" id="TIGR02532">
    <property type="entry name" value="IV_pilin_GFxxxE"/>
    <property type="match status" value="1"/>
</dbReference>
<dbReference type="Gene3D" id="3.30.700.10">
    <property type="entry name" value="Glycoprotein, Type 4 Pilin"/>
    <property type="match status" value="1"/>
</dbReference>
<dbReference type="InterPro" id="IPR012902">
    <property type="entry name" value="N_methyl_site"/>
</dbReference>
<keyword evidence="5" id="KW-0812">Transmembrane</keyword>
<sequence length="138" mass="14392">MTRAGFTLVELLITIGILALVLALAVPRFANPSRDTAAFGLQLAALLNDAASMAKNQQTGTCVTLDSTQYALTRTGASTPDQTLAIPAGVTPQAHPPICYDAFGRLIGAARTLRVTRPDGADAVITIDADYGNAHISR</sequence>
<protein>
    <recommendedName>
        <fullName evidence="8">Prepilin-type N-terminal cleavage/methylation domain-containing protein</fullName>
    </recommendedName>
</protein>
<evidence type="ECO:0000256" key="5">
    <source>
        <dbReference type="SAM" id="Phobius"/>
    </source>
</evidence>
<evidence type="ECO:0008006" key="8">
    <source>
        <dbReference type="Google" id="ProtNLM"/>
    </source>
</evidence>
<dbReference type="Pfam" id="PF07963">
    <property type="entry name" value="N_methyl"/>
    <property type="match status" value="1"/>
</dbReference>
<dbReference type="PROSITE" id="PS00409">
    <property type="entry name" value="PROKAR_NTER_METHYL"/>
    <property type="match status" value="1"/>
</dbReference>
<dbReference type="SUPFAM" id="SSF54523">
    <property type="entry name" value="Pili subunits"/>
    <property type="match status" value="1"/>
</dbReference>
<comment type="subcellular location">
    <subcellularLocation>
        <location evidence="1">Cell outer membrane</location>
        <topology evidence="1">Single-pass membrane protein</topology>
    </subcellularLocation>
    <subcellularLocation>
        <location evidence="2">Periplasm</location>
    </subcellularLocation>
</comment>